<dbReference type="EC" id="6.3.2.9" evidence="5 17"/>
<comment type="subcellular location">
    <subcellularLocation>
        <location evidence="2 17 18">Cytoplasm</location>
    </subcellularLocation>
</comment>
<dbReference type="Gene3D" id="3.90.190.20">
    <property type="entry name" value="Mur ligase, C-terminal domain"/>
    <property type="match status" value="1"/>
</dbReference>
<evidence type="ECO:0000313" key="22">
    <source>
        <dbReference type="Proteomes" id="UP000183028"/>
    </source>
</evidence>
<dbReference type="NCBIfam" id="TIGR01087">
    <property type="entry name" value="murD"/>
    <property type="match status" value="1"/>
</dbReference>
<dbReference type="GeneID" id="54119882"/>
<evidence type="ECO:0000256" key="15">
    <source>
        <dbReference type="ARBA" id="ARBA00032324"/>
    </source>
</evidence>
<evidence type="ECO:0000259" key="19">
    <source>
        <dbReference type="Pfam" id="PF02875"/>
    </source>
</evidence>
<dbReference type="InterPro" id="IPR005762">
    <property type="entry name" value="MurD"/>
</dbReference>
<dbReference type="InterPro" id="IPR036565">
    <property type="entry name" value="Mur-like_cat_sf"/>
</dbReference>
<feature type="binding site" evidence="17">
    <location>
        <begin position="115"/>
        <end position="121"/>
    </location>
    <ligand>
        <name>ATP</name>
        <dbReference type="ChEBI" id="CHEBI:30616"/>
    </ligand>
</feature>
<evidence type="ECO:0000256" key="13">
    <source>
        <dbReference type="ARBA" id="ARBA00023316"/>
    </source>
</evidence>
<dbReference type="EMBL" id="FNYK01000007">
    <property type="protein sequence ID" value="SEI51352.1"/>
    <property type="molecule type" value="Genomic_DNA"/>
</dbReference>
<evidence type="ECO:0000256" key="10">
    <source>
        <dbReference type="ARBA" id="ARBA00022840"/>
    </source>
</evidence>
<dbReference type="eggNOG" id="COG0771">
    <property type="taxonomic scope" value="Bacteria"/>
</dbReference>
<dbReference type="HAMAP" id="MF_00639">
    <property type="entry name" value="MurD"/>
    <property type="match status" value="1"/>
</dbReference>
<evidence type="ECO:0000256" key="4">
    <source>
        <dbReference type="ARBA" id="ARBA00010416"/>
    </source>
</evidence>
<dbReference type="RefSeq" id="WP_033162478.1">
    <property type="nucleotide sequence ID" value="NZ_FNYK01000007.1"/>
</dbReference>
<dbReference type="STRING" id="322505.SAMN04487836_102100"/>
<proteinExistence type="inferred from homology"/>
<keyword evidence="10 17" id="KW-0067">ATP-binding</keyword>
<comment type="similarity">
    <text evidence="4 17">Belongs to the MurCDEF family.</text>
</comment>
<keyword evidence="13 17" id="KW-0961">Cell wall biogenesis/degradation</keyword>
<evidence type="ECO:0000256" key="17">
    <source>
        <dbReference type="HAMAP-Rule" id="MF_00639"/>
    </source>
</evidence>
<comment type="catalytic activity">
    <reaction evidence="16 17 18">
        <text>UDP-N-acetyl-alpha-D-muramoyl-L-alanine + D-glutamate + ATP = UDP-N-acetyl-alpha-D-muramoyl-L-alanyl-D-glutamate + ADP + phosphate + H(+)</text>
        <dbReference type="Rhea" id="RHEA:16429"/>
        <dbReference type="ChEBI" id="CHEBI:15378"/>
        <dbReference type="ChEBI" id="CHEBI:29986"/>
        <dbReference type="ChEBI" id="CHEBI:30616"/>
        <dbReference type="ChEBI" id="CHEBI:43474"/>
        <dbReference type="ChEBI" id="CHEBI:83898"/>
        <dbReference type="ChEBI" id="CHEBI:83900"/>
        <dbReference type="ChEBI" id="CHEBI:456216"/>
        <dbReference type="EC" id="6.3.2.9"/>
    </reaction>
</comment>
<evidence type="ECO:0000256" key="16">
    <source>
        <dbReference type="ARBA" id="ARBA00047632"/>
    </source>
</evidence>
<dbReference type="Pfam" id="PF08245">
    <property type="entry name" value="Mur_ligase_M"/>
    <property type="match status" value="1"/>
</dbReference>
<keyword evidence="22" id="KW-1185">Reference proteome</keyword>
<organism evidence="21 22">
    <name type="scientific">Sharpea azabuensis</name>
    <dbReference type="NCBI Taxonomy" id="322505"/>
    <lineage>
        <taxon>Bacteria</taxon>
        <taxon>Bacillati</taxon>
        <taxon>Bacillota</taxon>
        <taxon>Erysipelotrichia</taxon>
        <taxon>Erysipelotrichales</taxon>
        <taxon>Coprobacillaceae</taxon>
        <taxon>Sharpea</taxon>
    </lineage>
</organism>
<name>A0A1H6RJG7_9FIRM</name>
<dbReference type="Pfam" id="PF21799">
    <property type="entry name" value="MurD-like_N"/>
    <property type="match status" value="1"/>
</dbReference>
<evidence type="ECO:0000256" key="5">
    <source>
        <dbReference type="ARBA" id="ARBA00012212"/>
    </source>
</evidence>
<gene>
    <name evidence="17" type="primary">murD</name>
    <name evidence="21" type="ORF">SAMN04487834_100734</name>
</gene>
<evidence type="ECO:0000256" key="8">
    <source>
        <dbReference type="ARBA" id="ARBA00022598"/>
    </source>
</evidence>
<keyword evidence="8 17" id="KW-0436">Ligase</keyword>
<evidence type="ECO:0000256" key="7">
    <source>
        <dbReference type="ARBA" id="ARBA00022490"/>
    </source>
</evidence>
<evidence type="ECO:0000256" key="1">
    <source>
        <dbReference type="ARBA" id="ARBA00002734"/>
    </source>
</evidence>
<keyword evidence="12 17" id="KW-0573">Peptidoglycan synthesis</keyword>
<evidence type="ECO:0000256" key="6">
    <source>
        <dbReference type="ARBA" id="ARBA00015655"/>
    </source>
</evidence>
<dbReference type="SUPFAM" id="SSF53244">
    <property type="entry name" value="MurD-like peptide ligases, peptide-binding domain"/>
    <property type="match status" value="1"/>
</dbReference>
<dbReference type="OrthoDB" id="9809796at2"/>
<keyword evidence="9 17" id="KW-0547">Nucleotide-binding</keyword>
<accession>A0A1H6RJG7</accession>
<dbReference type="SUPFAM" id="SSF51984">
    <property type="entry name" value="MurCD N-terminal domain"/>
    <property type="match status" value="1"/>
</dbReference>
<dbReference type="GO" id="GO:0008764">
    <property type="term" value="F:UDP-N-acetylmuramoylalanine-D-glutamate ligase activity"/>
    <property type="evidence" value="ECO:0007669"/>
    <property type="project" value="UniProtKB-UniRule"/>
</dbReference>
<dbReference type="GO" id="GO:0005524">
    <property type="term" value="F:ATP binding"/>
    <property type="evidence" value="ECO:0007669"/>
    <property type="project" value="UniProtKB-UniRule"/>
</dbReference>
<keyword evidence="17 18" id="KW-0131">Cell cycle</keyword>
<keyword evidence="7 17" id="KW-0963">Cytoplasm</keyword>
<dbReference type="InterPro" id="IPR013221">
    <property type="entry name" value="Mur_ligase_cen"/>
</dbReference>
<dbReference type="GO" id="GO:0009252">
    <property type="term" value="P:peptidoglycan biosynthetic process"/>
    <property type="evidence" value="ECO:0007669"/>
    <property type="project" value="UniProtKB-UniRule"/>
</dbReference>
<evidence type="ECO:0000256" key="3">
    <source>
        <dbReference type="ARBA" id="ARBA00004752"/>
    </source>
</evidence>
<feature type="domain" description="Mur ligase C-terminal" evidence="19">
    <location>
        <begin position="313"/>
        <end position="422"/>
    </location>
</feature>
<evidence type="ECO:0000256" key="18">
    <source>
        <dbReference type="RuleBase" id="RU003664"/>
    </source>
</evidence>
<comment type="pathway">
    <text evidence="3 17 18">Cell wall biogenesis; peptidoglycan biosynthesis.</text>
</comment>
<evidence type="ECO:0000256" key="14">
    <source>
        <dbReference type="ARBA" id="ARBA00030398"/>
    </source>
</evidence>
<feature type="domain" description="Mur ligase central" evidence="20">
    <location>
        <begin position="113"/>
        <end position="290"/>
    </location>
</feature>
<dbReference type="Pfam" id="PF02875">
    <property type="entry name" value="Mur_ligase_C"/>
    <property type="match status" value="1"/>
</dbReference>
<evidence type="ECO:0000256" key="12">
    <source>
        <dbReference type="ARBA" id="ARBA00022984"/>
    </source>
</evidence>
<keyword evidence="17 18" id="KW-0132">Cell division</keyword>
<dbReference type="GO" id="GO:0005737">
    <property type="term" value="C:cytoplasm"/>
    <property type="evidence" value="ECO:0007669"/>
    <property type="project" value="UniProtKB-SubCell"/>
</dbReference>
<dbReference type="GO" id="GO:0008360">
    <property type="term" value="P:regulation of cell shape"/>
    <property type="evidence" value="ECO:0007669"/>
    <property type="project" value="UniProtKB-KW"/>
</dbReference>
<dbReference type="InterPro" id="IPR004101">
    <property type="entry name" value="Mur_ligase_C"/>
</dbReference>
<sequence length="447" mass="50933">MDLKNKKVLVLGLAKSGKAAVRLLEHFGAQITISESKKLEDIEGVEEYQKRGIQVISGHVDEVVEGDYDLAIKNPGINYHKPFILRLKERGIPVYTEIELAYQVAKKQHYIAITGTNGKTTTVKLIYDILNQYHKNVHICGNYGIPYCDVVMDYKLYEESMHEVIIEMSNFQLLDIDQFHPEIASVLNLTPDHLDYMDSLDEYYASKMRIYENQDANDLYILNLDDENLKTYTGRFPIPSTIETFSLMQNADCMLKDRTIYYHGEKVIDRDEIKIVGLHNVANIMVAIIVLAHRGLSLKEIHDGIAEFPGVEHRIEYVTTVNGVQYYNDSKGTNTDATVIAVKAFEKPVILLMGGHEKGLPLDDVAQYNDSIKALITFGEAGERFAKDMHHPHTYCEKHMKDAIMKAYEIAENGDIVLLSPSTSSFDEFHNMEERGEMFKEIVKQLN</sequence>
<dbReference type="GO" id="GO:0071555">
    <property type="term" value="P:cell wall organization"/>
    <property type="evidence" value="ECO:0007669"/>
    <property type="project" value="UniProtKB-KW"/>
</dbReference>
<dbReference type="Proteomes" id="UP000183028">
    <property type="component" value="Unassembled WGS sequence"/>
</dbReference>
<dbReference type="SUPFAM" id="SSF53623">
    <property type="entry name" value="MurD-like peptide ligases, catalytic domain"/>
    <property type="match status" value="1"/>
</dbReference>
<comment type="function">
    <text evidence="1 17 18">Cell wall formation. Catalyzes the addition of glutamate to the nucleotide precursor UDP-N-acetylmuramoyl-L-alanine (UMA).</text>
</comment>
<dbReference type="PANTHER" id="PTHR43692:SF1">
    <property type="entry name" value="UDP-N-ACETYLMURAMOYLALANINE--D-GLUTAMATE LIGASE"/>
    <property type="match status" value="1"/>
</dbReference>
<evidence type="ECO:0000313" key="21">
    <source>
        <dbReference type="EMBL" id="SEI51352.1"/>
    </source>
</evidence>
<dbReference type="Gene3D" id="3.40.50.720">
    <property type="entry name" value="NAD(P)-binding Rossmann-like Domain"/>
    <property type="match status" value="1"/>
</dbReference>
<dbReference type="AlphaFoldDB" id="A0A1H6RJG7"/>
<dbReference type="InterPro" id="IPR036615">
    <property type="entry name" value="Mur_ligase_C_dom_sf"/>
</dbReference>
<evidence type="ECO:0000256" key="9">
    <source>
        <dbReference type="ARBA" id="ARBA00022741"/>
    </source>
</evidence>
<evidence type="ECO:0000256" key="11">
    <source>
        <dbReference type="ARBA" id="ARBA00022960"/>
    </source>
</evidence>
<dbReference type="Gene3D" id="3.40.1190.10">
    <property type="entry name" value="Mur-like, catalytic domain"/>
    <property type="match status" value="1"/>
</dbReference>
<keyword evidence="11 17" id="KW-0133">Cell shape</keyword>
<evidence type="ECO:0000256" key="2">
    <source>
        <dbReference type="ARBA" id="ARBA00004496"/>
    </source>
</evidence>
<protein>
    <recommendedName>
        <fullName evidence="6 17">UDP-N-acetylmuramoylalanine--D-glutamate ligase</fullName>
        <ecNumber evidence="5 17">6.3.2.9</ecNumber>
    </recommendedName>
    <alternativeName>
        <fullName evidence="15 17">D-glutamic acid-adding enzyme</fullName>
    </alternativeName>
    <alternativeName>
        <fullName evidence="14 17">UDP-N-acetylmuramoyl-L-alanyl-D-glutamate synthetase</fullName>
    </alternativeName>
</protein>
<dbReference type="GO" id="GO:0051301">
    <property type="term" value="P:cell division"/>
    <property type="evidence" value="ECO:0007669"/>
    <property type="project" value="UniProtKB-KW"/>
</dbReference>
<dbReference type="UniPathway" id="UPA00219"/>
<dbReference type="PANTHER" id="PTHR43692">
    <property type="entry name" value="UDP-N-ACETYLMURAMOYLALANINE--D-GLUTAMATE LIGASE"/>
    <property type="match status" value="1"/>
</dbReference>
<evidence type="ECO:0000259" key="20">
    <source>
        <dbReference type="Pfam" id="PF08245"/>
    </source>
</evidence>
<reference evidence="22" key="1">
    <citation type="submission" date="2016-10" db="EMBL/GenBank/DDBJ databases">
        <authorList>
            <person name="Varghese N."/>
        </authorList>
    </citation>
    <scope>NUCLEOTIDE SEQUENCE [LARGE SCALE GENOMIC DNA]</scope>
    <source>
        <strain evidence="22">DSM 20406</strain>
    </source>
</reference>